<dbReference type="EMBL" id="JAWDGP010003963">
    <property type="protein sequence ID" value="KAK3769152.1"/>
    <property type="molecule type" value="Genomic_DNA"/>
</dbReference>
<comment type="caution">
    <text evidence="1">The sequence shown here is derived from an EMBL/GenBank/DDBJ whole genome shotgun (WGS) entry which is preliminary data.</text>
</comment>
<dbReference type="Proteomes" id="UP001283361">
    <property type="component" value="Unassembled WGS sequence"/>
</dbReference>
<evidence type="ECO:0000313" key="1">
    <source>
        <dbReference type="EMBL" id="KAK3769152.1"/>
    </source>
</evidence>
<keyword evidence="2" id="KW-1185">Reference proteome</keyword>
<protein>
    <submittedName>
        <fullName evidence="1">Uncharacterized protein</fullName>
    </submittedName>
</protein>
<sequence length="190" mass="20585">MPLTVRTHQPTYNLLIGIEPKPVIPRDSSRLLASCRHFPNAPSFDLPHLPFPQSTATRHFSSAWQLSSLPKCPSFDLPPPHPPSPFPLDSPSLPKQTSTGASIISVALDQRIVVWTIIEAKTAERRNRDLDLPCLVDLAATERVPPVPCPLSPHPSHCISTAPSPQQLDLHPTLAAAASMVARHAVASHG</sequence>
<organism evidence="1 2">
    <name type="scientific">Elysia crispata</name>
    <name type="common">lettuce slug</name>
    <dbReference type="NCBI Taxonomy" id="231223"/>
    <lineage>
        <taxon>Eukaryota</taxon>
        <taxon>Metazoa</taxon>
        <taxon>Spiralia</taxon>
        <taxon>Lophotrochozoa</taxon>
        <taxon>Mollusca</taxon>
        <taxon>Gastropoda</taxon>
        <taxon>Heterobranchia</taxon>
        <taxon>Euthyneura</taxon>
        <taxon>Panpulmonata</taxon>
        <taxon>Sacoglossa</taxon>
        <taxon>Placobranchoidea</taxon>
        <taxon>Plakobranchidae</taxon>
        <taxon>Elysia</taxon>
    </lineage>
</organism>
<reference evidence="1" key="1">
    <citation type="journal article" date="2023" name="G3 (Bethesda)">
        <title>A reference genome for the long-term kleptoplast-retaining sea slug Elysia crispata morphotype clarki.</title>
        <authorList>
            <person name="Eastman K.E."/>
            <person name="Pendleton A.L."/>
            <person name="Shaikh M.A."/>
            <person name="Suttiyut T."/>
            <person name="Ogas R."/>
            <person name="Tomko P."/>
            <person name="Gavelis G."/>
            <person name="Widhalm J.R."/>
            <person name="Wisecaver J.H."/>
        </authorList>
    </citation>
    <scope>NUCLEOTIDE SEQUENCE</scope>
    <source>
        <strain evidence="1">ECLA1</strain>
    </source>
</reference>
<dbReference type="AlphaFoldDB" id="A0AAE0ZIS2"/>
<accession>A0AAE0ZIS2</accession>
<proteinExistence type="predicted"/>
<evidence type="ECO:0000313" key="2">
    <source>
        <dbReference type="Proteomes" id="UP001283361"/>
    </source>
</evidence>
<gene>
    <name evidence="1" type="ORF">RRG08_034483</name>
</gene>
<name>A0AAE0ZIS2_9GAST</name>